<dbReference type="SMART" id="SM01058">
    <property type="entry name" value="CarD_TRCF"/>
    <property type="match status" value="1"/>
</dbReference>
<dbReference type="Gene3D" id="2.40.10.170">
    <property type="match status" value="1"/>
</dbReference>
<dbReference type="Gene3D" id="1.20.58.1290">
    <property type="entry name" value="CarD-like, C-terminal domain"/>
    <property type="match status" value="1"/>
</dbReference>
<keyword evidence="3" id="KW-1185">Reference proteome</keyword>
<evidence type="ECO:0000313" key="2">
    <source>
        <dbReference type="EMBL" id="KQC85954.1"/>
    </source>
</evidence>
<name>A0AAW3JTS8_9FIRM</name>
<feature type="domain" description="CarD-like/TRCF RNAP-interacting" evidence="1">
    <location>
        <begin position="1"/>
        <end position="113"/>
    </location>
</feature>
<evidence type="ECO:0000259" key="1">
    <source>
        <dbReference type="SMART" id="SM01058"/>
    </source>
</evidence>
<dbReference type="Pfam" id="PF02559">
    <property type="entry name" value="CarD_TRCF_RID"/>
    <property type="match status" value="1"/>
</dbReference>
<organism evidence="2 3">
    <name type="scientific">Butyribacter intestini</name>
    <dbReference type="NCBI Taxonomy" id="1703332"/>
    <lineage>
        <taxon>Bacteria</taxon>
        <taxon>Bacillati</taxon>
        <taxon>Bacillota</taxon>
        <taxon>Clostridia</taxon>
        <taxon>Lachnospirales</taxon>
        <taxon>Lachnospiraceae</taxon>
        <taxon>Butyribacter</taxon>
    </lineage>
</organism>
<dbReference type="InterPro" id="IPR003711">
    <property type="entry name" value="CarD-like/TRCF_RID"/>
</dbReference>
<sequence>MFETGNVVLHPSEGVCEIDDVRSERFDGSKKRTYYVMHPLYAKIKSTLFVPVDSDKIVLQKMPTKDEIIELIKSVSVESIEWIDNSTLRKDAFMHIIYNGDTKDIVALIAKLHMRKKEVETAGKKFSATDSKILKEAEKRVYQEFSYVLNTDEKNIPEFILKYLNV</sequence>
<comment type="caution">
    <text evidence="2">The sequence shown here is derived from an EMBL/GenBank/DDBJ whole genome shotgun (WGS) entry which is preliminary data.</text>
</comment>
<dbReference type="Proteomes" id="UP000050833">
    <property type="component" value="Unassembled WGS sequence"/>
</dbReference>
<dbReference type="AlphaFoldDB" id="A0AAW3JTS8"/>
<evidence type="ECO:0000313" key="3">
    <source>
        <dbReference type="Proteomes" id="UP000050833"/>
    </source>
</evidence>
<protein>
    <recommendedName>
        <fullName evidence="1">CarD-like/TRCF RNAP-interacting domain-containing protein</fullName>
    </recommendedName>
</protein>
<accession>A0AAW3JTS8</accession>
<dbReference type="SUPFAM" id="SSF141259">
    <property type="entry name" value="CarD-like"/>
    <property type="match status" value="1"/>
</dbReference>
<dbReference type="RefSeq" id="WP_055941092.1">
    <property type="nucleotide sequence ID" value="NZ_JAQDCV010000013.1"/>
</dbReference>
<reference evidence="2 3" key="1">
    <citation type="submission" date="2015-10" db="EMBL/GenBank/DDBJ databases">
        <title>Butyribacter intestini gen. nov., sp. nov., a butyric acid-producing bacterium of the family Lachnospiraceae isolated from the human faeces.</title>
        <authorList>
            <person name="Zou Y."/>
            <person name="Xue W."/>
            <person name="Luo G."/>
            <person name="Lv M."/>
        </authorList>
    </citation>
    <scope>NUCLEOTIDE SEQUENCE [LARGE SCALE GENOMIC DNA]</scope>
    <source>
        <strain evidence="2 3">TF01-11</strain>
    </source>
</reference>
<dbReference type="InterPro" id="IPR036101">
    <property type="entry name" value="CarD-like/TRCF_RID_sf"/>
</dbReference>
<dbReference type="Pfam" id="PF21095">
    <property type="entry name" value="CarD_C"/>
    <property type="match status" value="1"/>
</dbReference>
<dbReference type="EMBL" id="LLKB01000001">
    <property type="protein sequence ID" value="KQC85954.1"/>
    <property type="molecule type" value="Genomic_DNA"/>
</dbReference>
<dbReference type="InterPro" id="IPR048792">
    <property type="entry name" value="CarD_C"/>
</dbReference>
<proteinExistence type="predicted"/>
<gene>
    <name evidence="2" type="ORF">APZ18_01770</name>
</gene>
<dbReference type="InterPro" id="IPR042215">
    <property type="entry name" value="CarD-like_C"/>
</dbReference>